<dbReference type="PANTHER" id="PTHR31048">
    <property type="entry name" value="OS03G0233200 PROTEIN"/>
    <property type="match status" value="1"/>
</dbReference>
<reference evidence="3" key="1">
    <citation type="submission" date="2023-10" db="EMBL/GenBank/DDBJ databases">
        <title>Chromosome-level genome of the transformable northern wattle, Acacia crassicarpa.</title>
        <authorList>
            <person name="Massaro I."/>
            <person name="Sinha N.R."/>
            <person name="Poethig S."/>
            <person name="Leichty A.R."/>
        </authorList>
    </citation>
    <scope>NUCLEOTIDE SEQUENCE</scope>
    <source>
        <strain evidence="3">Acra3RX</strain>
        <tissue evidence="3">Leaf</tissue>
    </source>
</reference>
<feature type="signal peptide" evidence="2">
    <location>
        <begin position="1"/>
        <end position="24"/>
    </location>
</feature>
<dbReference type="InterPro" id="IPR017949">
    <property type="entry name" value="Thaumatin_CS"/>
</dbReference>
<evidence type="ECO:0000256" key="2">
    <source>
        <dbReference type="SAM" id="SignalP"/>
    </source>
</evidence>
<name>A0AAE1MB70_9FABA</name>
<feature type="chain" id="PRO_5042211420" description="Thaumatin-like protein" evidence="2">
    <location>
        <begin position="25"/>
        <end position="119"/>
    </location>
</feature>
<gene>
    <name evidence="3" type="ORF">QN277_009076</name>
</gene>
<dbReference type="PRINTS" id="PR00347">
    <property type="entry name" value="THAUMATIN"/>
</dbReference>
<evidence type="ECO:0000313" key="4">
    <source>
        <dbReference type="Proteomes" id="UP001293593"/>
    </source>
</evidence>
<protein>
    <recommendedName>
        <fullName evidence="5">Thaumatin-like protein</fullName>
    </recommendedName>
</protein>
<dbReference type="InterPro" id="IPR037176">
    <property type="entry name" value="Osmotin/thaumatin-like_sf"/>
</dbReference>
<dbReference type="PROSITE" id="PS51367">
    <property type="entry name" value="THAUMATIN_2"/>
    <property type="match status" value="1"/>
</dbReference>
<evidence type="ECO:0000256" key="1">
    <source>
        <dbReference type="ARBA" id="ARBA00010607"/>
    </source>
</evidence>
<accession>A0AAE1MB70</accession>
<proteinExistence type="inferred from homology"/>
<dbReference type="Proteomes" id="UP001293593">
    <property type="component" value="Unassembled WGS sequence"/>
</dbReference>
<dbReference type="PROSITE" id="PS00316">
    <property type="entry name" value="THAUMATIN_1"/>
    <property type="match status" value="1"/>
</dbReference>
<evidence type="ECO:0008006" key="5">
    <source>
        <dbReference type="Google" id="ProtNLM"/>
    </source>
</evidence>
<dbReference type="AlphaFoldDB" id="A0AAE1MB70"/>
<keyword evidence="2" id="KW-0732">Signal</keyword>
<dbReference type="Gene3D" id="2.60.110.10">
    <property type="entry name" value="Thaumatin"/>
    <property type="match status" value="1"/>
</dbReference>
<dbReference type="EMBL" id="JAWXYG010000013">
    <property type="protein sequence ID" value="KAK4256178.1"/>
    <property type="molecule type" value="Genomic_DNA"/>
</dbReference>
<dbReference type="InterPro" id="IPR001938">
    <property type="entry name" value="Thaumatin"/>
</dbReference>
<sequence>MIVLNKSLLEFSFFVAISLSFSHGVRFDVTNRCPYTVWAAAVPSGGQQLNPGETWILNVAAGTTGSRIWGRTNCNFDGSGHGKCQTGDCGGLLECKDYGTPPNTLCRICPEPNIGFGLF</sequence>
<keyword evidence="4" id="KW-1185">Reference proteome</keyword>
<dbReference type="Pfam" id="PF00314">
    <property type="entry name" value="Thaumatin"/>
    <property type="match status" value="1"/>
</dbReference>
<dbReference type="SUPFAM" id="SSF49870">
    <property type="entry name" value="Osmotin, thaumatin-like protein"/>
    <property type="match status" value="1"/>
</dbReference>
<organism evidence="3 4">
    <name type="scientific">Acacia crassicarpa</name>
    <name type="common">northern wattle</name>
    <dbReference type="NCBI Taxonomy" id="499986"/>
    <lineage>
        <taxon>Eukaryota</taxon>
        <taxon>Viridiplantae</taxon>
        <taxon>Streptophyta</taxon>
        <taxon>Embryophyta</taxon>
        <taxon>Tracheophyta</taxon>
        <taxon>Spermatophyta</taxon>
        <taxon>Magnoliopsida</taxon>
        <taxon>eudicotyledons</taxon>
        <taxon>Gunneridae</taxon>
        <taxon>Pentapetalae</taxon>
        <taxon>rosids</taxon>
        <taxon>fabids</taxon>
        <taxon>Fabales</taxon>
        <taxon>Fabaceae</taxon>
        <taxon>Caesalpinioideae</taxon>
        <taxon>mimosoid clade</taxon>
        <taxon>Acacieae</taxon>
        <taxon>Acacia</taxon>
    </lineage>
</organism>
<evidence type="ECO:0000313" key="3">
    <source>
        <dbReference type="EMBL" id="KAK4256178.1"/>
    </source>
</evidence>
<dbReference type="SMART" id="SM00205">
    <property type="entry name" value="THN"/>
    <property type="match status" value="1"/>
</dbReference>
<comment type="caution">
    <text evidence="3">The sequence shown here is derived from an EMBL/GenBank/DDBJ whole genome shotgun (WGS) entry which is preliminary data.</text>
</comment>
<comment type="similarity">
    <text evidence="1">Belongs to the thaumatin family.</text>
</comment>